<evidence type="ECO:0000313" key="4">
    <source>
        <dbReference type="EMBL" id="QFZ84862.1"/>
    </source>
</evidence>
<dbReference type="RefSeq" id="WP_153283483.1">
    <property type="nucleotide sequence ID" value="NZ_CP045644.1"/>
</dbReference>
<accession>A0A5Q0M8X3</accession>
<evidence type="ECO:0000313" key="5">
    <source>
        <dbReference type="Proteomes" id="UP000326780"/>
    </source>
</evidence>
<keyword evidence="1 4" id="KW-0808">Transferase</keyword>
<dbReference type="Pfam" id="PF00583">
    <property type="entry name" value="Acetyltransf_1"/>
    <property type="match status" value="1"/>
</dbReference>
<dbReference type="GO" id="GO:0016747">
    <property type="term" value="F:acyltransferase activity, transferring groups other than amino-acyl groups"/>
    <property type="evidence" value="ECO:0007669"/>
    <property type="project" value="InterPro"/>
</dbReference>
<dbReference type="SUPFAM" id="SSF55729">
    <property type="entry name" value="Acyl-CoA N-acyltransferases (Nat)"/>
    <property type="match status" value="1"/>
</dbReference>
<dbReference type="AlphaFoldDB" id="A0A5Q0M8X3"/>
<evidence type="ECO:0000259" key="3">
    <source>
        <dbReference type="PROSITE" id="PS51186"/>
    </source>
</evidence>
<gene>
    <name evidence="4" type="ORF">GFK26_19915</name>
</gene>
<organism evidence="4 5">
    <name type="scientific">Variovorax paradoxus</name>
    <dbReference type="NCBI Taxonomy" id="34073"/>
    <lineage>
        <taxon>Bacteria</taxon>
        <taxon>Pseudomonadati</taxon>
        <taxon>Pseudomonadota</taxon>
        <taxon>Betaproteobacteria</taxon>
        <taxon>Burkholderiales</taxon>
        <taxon>Comamonadaceae</taxon>
        <taxon>Variovorax</taxon>
    </lineage>
</organism>
<keyword evidence="2" id="KW-0012">Acyltransferase</keyword>
<dbReference type="InterPro" id="IPR016181">
    <property type="entry name" value="Acyl_CoA_acyltransferase"/>
</dbReference>
<proteinExistence type="predicted"/>
<protein>
    <submittedName>
        <fullName evidence="4">GNAT family N-acetyltransferase</fullName>
    </submittedName>
</protein>
<dbReference type="PROSITE" id="PS51186">
    <property type="entry name" value="GNAT"/>
    <property type="match status" value="1"/>
</dbReference>
<sequence length="151" mass="16512">MSIPSLGVRRAVSDDATRIDALYGQLVGDTARCVLPERLQELSVDPRTALLVAEIDGQVCATALVSLCEDVMFKRQPFAVVENVVVDVAARNRGVGVALMREVEVFCAASDCSKIMLLSSVDRTDAHRFFARCGFDASIKRGLVKYRRSFA</sequence>
<reference evidence="4 5" key="1">
    <citation type="submission" date="2019-10" db="EMBL/GenBank/DDBJ databases">
        <title>Complete genome sequence of Variovorax paradoxus 5C-2.</title>
        <authorList>
            <person name="Gogoleva N.E."/>
            <person name="Balkin A.S."/>
        </authorList>
    </citation>
    <scope>NUCLEOTIDE SEQUENCE [LARGE SCALE GENOMIC DNA]</scope>
    <source>
        <strain evidence="4 5">5C-2</strain>
    </source>
</reference>
<dbReference type="Proteomes" id="UP000326780">
    <property type="component" value="Chromosome"/>
</dbReference>
<dbReference type="InterPro" id="IPR000182">
    <property type="entry name" value="GNAT_dom"/>
</dbReference>
<dbReference type="EMBL" id="CP045644">
    <property type="protein sequence ID" value="QFZ84862.1"/>
    <property type="molecule type" value="Genomic_DNA"/>
</dbReference>
<dbReference type="PANTHER" id="PTHR43877:SF1">
    <property type="entry name" value="ACETYLTRANSFERASE"/>
    <property type="match status" value="1"/>
</dbReference>
<evidence type="ECO:0000256" key="1">
    <source>
        <dbReference type="ARBA" id="ARBA00022679"/>
    </source>
</evidence>
<dbReference type="PANTHER" id="PTHR43877">
    <property type="entry name" value="AMINOALKYLPHOSPHONATE N-ACETYLTRANSFERASE-RELATED-RELATED"/>
    <property type="match status" value="1"/>
</dbReference>
<name>A0A5Q0M8X3_VARPD</name>
<dbReference type="Gene3D" id="3.40.630.30">
    <property type="match status" value="1"/>
</dbReference>
<dbReference type="InterPro" id="IPR050832">
    <property type="entry name" value="Bact_Acetyltransf"/>
</dbReference>
<feature type="domain" description="N-acetyltransferase" evidence="3">
    <location>
        <begin position="6"/>
        <end position="151"/>
    </location>
</feature>
<evidence type="ECO:0000256" key="2">
    <source>
        <dbReference type="ARBA" id="ARBA00023315"/>
    </source>
</evidence>